<comment type="caution">
    <text evidence="1">The sequence shown here is derived from an EMBL/GenBank/DDBJ whole genome shotgun (WGS) entry which is preliminary data.</text>
</comment>
<reference evidence="1 2" key="1">
    <citation type="submission" date="2022-02" db="EMBL/GenBank/DDBJ databases">
        <title>Draft genome sequence of Mezorhizobium retamae strain IRAMC:0171 isolated from Retama raetam nodules.</title>
        <authorList>
            <person name="Bengaied R."/>
            <person name="Sbissi I."/>
            <person name="Huber K."/>
            <person name="Ghodbane F."/>
            <person name="Nouioui I."/>
            <person name="Tarhouni M."/>
            <person name="Gtari M."/>
        </authorList>
    </citation>
    <scope>NUCLEOTIDE SEQUENCE [LARGE SCALE GENOMIC DNA]</scope>
    <source>
        <strain evidence="1 2">IRAMC:0171</strain>
    </source>
</reference>
<name>A0ABS9Q9H6_9HYPH</name>
<protein>
    <submittedName>
        <fullName evidence="1">Uncharacterized protein</fullName>
    </submittedName>
</protein>
<organism evidence="1 2">
    <name type="scientific">Mesorhizobium retamae</name>
    <dbReference type="NCBI Taxonomy" id="2912854"/>
    <lineage>
        <taxon>Bacteria</taxon>
        <taxon>Pseudomonadati</taxon>
        <taxon>Pseudomonadota</taxon>
        <taxon>Alphaproteobacteria</taxon>
        <taxon>Hyphomicrobiales</taxon>
        <taxon>Phyllobacteriaceae</taxon>
        <taxon>Mesorhizobium</taxon>
    </lineage>
</organism>
<dbReference type="Proteomes" id="UP001201701">
    <property type="component" value="Unassembled WGS sequence"/>
</dbReference>
<accession>A0ABS9Q9H6</accession>
<dbReference type="RefSeq" id="WP_239362035.1">
    <property type="nucleotide sequence ID" value="NZ_JAKREW010000001.1"/>
</dbReference>
<dbReference type="EMBL" id="JAKREW010000001">
    <property type="protein sequence ID" value="MCG7504064.1"/>
    <property type="molecule type" value="Genomic_DNA"/>
</dbReference>
<gene>
    <name evidence="1" type="ORF">L4923_03435</name>
</gene>
<sequence length="338" mass="36704">MATTKRDLVVDYLNRLNLAVTNWDAYVINPFASAYDEAFNNYKNVLDAQAKADQERIELLFVGLSLLGGTMATAMIGKAAITAVMKEVAVSTICNLNMQRTFRIAAMLEASPAGSFAVAGLVEAGSKYLTDQAKEAIKAGVPRADAITRSNTPLSVYLAMLRILKLASSKAQTAALDIQNNNTSFEEARRAIAILDSAAIMRAPKKDIYDPKLAGALELIMYLNLVMTRDQMVTRVYSETMRGPKVISRSPISAAPGSAAYPKNAYSAGMIGSVIEIDALGRGINQRMNKLYRDFFGKDLVDNGLFANSLTPQNMREAFGALHRLSTQFAQPELKLAA</sequence>
<evidence type="ECO:0000313" key="1">
    <source>
        <dbReference type="EMBL" id="MCG7504064.1"/>
    </source>
</evidence>
<evidence type="ECO:0000313" key="2">
    <source>
        <dbReference type="Proteomes" id="UP001201701"/>
    </source>
</evidence>
<proteinExistence type="predicted"/>
<keyword evidence="2" id="KW-1185">Reference proteome</keyword>